<evidence type="ECO:0000313" key="6">
    <source>
        <dbReference type="EMBL" id="TSK45831.1"/>
    </source>
</evidence>
<evidence type="ECO:0000256" key="4">
    <source>
        <dbReference type="SAM" id="MobiDB-lite"/>
    </source>
</evidence>
<sequence>MAVCARLCGVGQSRRCRRRQRHGQRDQESDSEVDMDEEEEEERIVGKSKARAVGGCRGAVCDDVSASCSVAGLEDKEDTAWTAAAPSQPRSLLDLPPELLLEIFCSLPGTALPNLALVCKKFRQILSTETIWRRRCAEEFGMKDDLRKIEVAGVSSRDLYVKRVNPRVKSGRFMKLLPDYEHMDYRDIYTHLLYPYRHILGLWQPDIGPYGGLLNVVVDGLFIIGWMYLPPHDPRVEDPMRRRPLFRIHMWERNKAAVECMYGHKGPHKGDIQTVKKDEFSTKCNQTDYHRMPGGRQEEFRTWLEEEWGRTLEDIFHEHMQELILMKFIYTSQYDNCLTYRRIYLPPCLASDLLQPGLFKGTYGSHGLEIIMLSFHGSQAKATKLTGDPNVPAGQLTLDIDLSRPVQLPDLEHQRNIEELSRLVMGVHEEIQRGAASGTVSPTVGVSGAEGSDAASGSGAEDAGRAEAARSQDEPQAFVLPLGVMARNDVYPRSCKMCFYGTGLIAGHGFTSPERTPGLFVLFDDDRFGFIWLELKSFSLYSRLTDKLEHAQAPSMERFEAMLRNMQSWTS</sequence>
<feature type="compositionally biased region" description="Acidic residues" evidence="4">
    <location>
        <begin position="29"/>
        <end position="42"/>
    </location>
</feature>
<keyword evidence="7" id="KW-1185">Reference proteome</keyword>
<evidence type="ECO:0000256" key="2">
    <source>
        <dbReference type="ARBA" id="ARBA00010611"/>
    </source>
</evidence>
<gene>
    <name evidence="6" type="ORF">Baya_4922</name>
</gene>
<dbReference type="GO" id="GO:0016567">
    <property type="term" value="P:protein ubiquitination"/>
    <property type="evidence" value="ECO:0007669"/>
    <property type="project" value="UniProtKB-UniPathway"/>
</dbReference>
<dbReference type="Pfam" id="PF12937">
    <property type="entry name" value="F-box-like"/>
    <property type="match status" value="1"/>
</dbReference>
<comment type="pathway">
    <text evidence="1">Protein modification; protein ubiquitination.</text>
</comment>
<comment type="similarity">
    <text evidence="2">Belongs to the FBXO31 family.</text>
</comment>
<comment type="caution">
    <text evidence="6">The sequence shown here is derived from an EMBL/GenBank/DDBJ whole genome shotgun (WGS) entry which is preliminary data.</text>
</comment>
<dbReference type="PANTHER" id="PTHR10706:SF130">
    <property type="entry name" value="F-BOX ONLY PROTEIN 31"/>
    <property type="match status" value="1"/>
</dbReference>
<dbReference type="GO" id="GO:0031146">
    <property type="term" value="P:SCF-dependent proteasomal ubiquitin-dependent protein catabolic process"/>
    <property type="evidence" value="ECO:0007669"/>
    <property type="project" value="TreeGrafter"/>
</dbReference>
<reference evidence="6 7" key="1">
    <citation type="journal article" date="2019" name="Genome Biol. Evol.">
        <title>Whole-Genome Sequencing of the Giant Devil Catfish, Bagarius yarrelli.</title>
        <authorList>
            <person name="Jiang W."/>
            <person name="Lv Y."/>
            <person name="Cheng L."/>
            <person name="Yang K."/>
            <person name="Chao B."/>
            <person name="Wang X."/>
            <person name="Li Y."/>
            <person name="Pan X."/>
            <person name="You X."/>
            <person name="Zhang Y."/>
            <person name="Yang J."/>
            <person name="Li J."/>
            <person name="Zhang X."/>
            <person name="Liu S."/>
            <person name="Sun C."/>
            <person name="Yang J."/>
            <person name="Shi Q."/>
        </authorList>
    </citation>
    <scope>NUCLEOTIDE SEQUENCE [LARGE SCALE GENOMIC DNA]</scope>
    <source>
        <strain evidence="6">JWS20170419001</strain>
        <tissue evidence="6">Muscle</tissue>
    </source>
</reference>
<dbReference type="InterPro" id="IPR036047">
    <property type="entry name" value="F-box-like_dom_sf"/>
</dbReference>
<dbReference type="Pfam" id="PF12014">
    <property type="entry name" value="Cyclin_D1_bind"/>
    <property type="match status" value="1"/>
</dbReference>
<dbReference type="SMART" id="SM00256">
    <property type="entry name" value="FBOX"/>
    <property type="match status" value="1"/>
</dbReference>
<evidence type="ECO:0000256" key="1">
    <source>
        <dbReference type="ARBA" id="ARBA00004906"/>
    </source>
</evidence>
<dbReference type="AlphaFoldDB" id="A0A556TRF1"/>
<dbReference type="EMBL" id="VCAZ01000013">
    <property type="protein sequence ID" value="TSK45831.1"/>
    <property type="molecule type" value="Genomic_DNA"/>
</dbReference>
<feature type="region of interest" description="Disordered" evidence="4">
    <location>
        <begin position="434"/>
        <end position="472"/>
    </location>
</feature>
<protein>
    <submittedName>
        <fullName evidence="6">F-box only protein 31</fullName>
    </submittedName>
</protein>
<feature type="region of interest" description="Disordered" evidence="4">
    <location>
        <begin position="17"/>
        <end position="43"/>
    </location>
</feature>
<evidence type="ECO:0000313" key="7">
    <source>
        <dbReference type="Proteomes" id="UP000319801"/>
    </source>
</evidence>
<dbReference type="OrthoDB" id="722566at2759"/>
<dbReference type="SUPFAM" id="SSF81383">
    <property type="entry name" value="F-box domain"/>
    <property type="match status" value="1"/>
</dbReference>
<feature type="compositionally biased region" description="Low complexity" evidence="4">
    <location>
        <begin position="447"/>
        <end position="461"/>
    </location>
</feature>
<organism evidence="6 7">
    <name type="scientific">Bagarius yarrelli</name>
    <name type="common">Goonch</name>
    <name type="synonym">Bagrus yarrelli</name>
    <dbReference type="NCBI Taxonomy" id="175774"/>
    <lineage>
        <taxon>Eukaryota</taxon>
        <taxon>Metazoa</taxon>
        <taxon>Chordata</taxon>
        <taxon>Craniata</taxon>
        <taxon>Vertebrata</taxon>
        <taxon>Euteleostomi</taxon>
        <taxon>Actinopterygii</taxon>
        <taxon>Neopterygii</taxon>
        <taxon>Teleostei</taxon>
        <taxon>Ostariophysi</taxon>
        <taxon>Siluriformes</taxon>
        <taxon>Sisoridae</taxon>
        <taxon>Sisorinae</taxon>
        <taxon>Bagarius</taxon>
    </lineage>
</organism>
<proteinExistence type="inferred from homology"/>
<evidence type="ECO:0000259" key="5">
    <source>
        <dbReference type="PROSITE" id="PS50181"/>
    </source>
</evidence>
<name>A0A556TRF1_BAGYA</name>
<accession>A0A556TRF1</accession>
<dbReference type="Proteomes" id="UP000319801">
    <property type="component" value="Unassembled WGS sequence"/>
</dbReference>
<dbReference type="GO" id="GO:0019005">
    <property type="term" value="C:SCF ubiquitin ligase complex"/>
    <property type="evidence" value="ECO:0007669"/>
    <property type="project" value="TreeGrafter"/>
</dbReference>
<dbReference type="PANTHER" id="PTHR10706">
    <property type="entry name" value="F-BOX FAMILY PROTEIN"/>
    <property type="match status" value="1"/>
</dbReference>
<dbReference type="UniPathway" id="UPA00143"/>
<keyword evidence="3" id="KW-0833">Ubl conjugation pathway</keyword>
<feature type="domain" description="F-box" evidence="5">
    <location>
        <begin position="89"/>
        <end position="135"/>
    </location>
</feature>
<feature type="compositionally biased region" description="Basic and acidic residues" evidence="4">
    <location>
        <begin position="462"/>
        <end position="472"/>
    </location>
</feature>
<dbReference type="Gene3D" id="1.20.1280.50">
    <property type="match status" value="1"/>
</dbReference>
<dbReference type="PROSITE" id="PS50181">
    <property type="entry name" value="FBOX"/>
    <property type="match status" value="1"/>
</dbReference>
<evidence type="ECO:0000256" key="3">
    <source>
        <dbReference type="ARBA" id="ARBA00022786"/>
    </source>
</evidence>
<dbReference type="InterPro" id="IPR045048">
    <property type="entry name" value="FBXO31/39"/>
</dbReference>
<dbReference type="InterPro" id="IPR001810">
    <property type="entry name" value="F-box_dom"/>
</dbReference>